<evidence type="ECO:0000313" key="5">
    <source>
        <dbReference type="Proteomes" id="UP000198994"/>
    </source>
</evidence>
<evidence type="ECO:0000256" key="2">
    <source>
        <dbReference type="ARBA" id="ARBA00023315"/>
    </source>
</evidence>
<dbReference type="GO" id="GO:0016747">
    <property type="term" value="F:acyltransferase activity, transferring groups other than amino-acyl groups"/>
    <property type="evidence" value="ECO:0007669"/>
    <property type="project" value="InterPro"/>
</dbReference>
<accession>A0A1G7E904</accession>
<keyword evidence="5" id="KW-1185">Reference proteome</keyword>
<evidence type="ECO:0000256" key="1">
    <source>
        <dbReference type="ARBA" id="ARBA00022679"/>
    </source>
</evidence>
<evidence type="ECO:0000313" key="4">
    <source>
        <dbReference type="EMBL" id="SDE60123.1"/>
    </source>
</evidence>
<proteinExistence type="predicted"/>
<dbReference type="PROSITE" id="PS51186">
    <property type="entry name" value="GNAT"/>
    <property type="match status" value="1"/>
</dbReference>
<keyword evidence="1 4" id="KW-0808">Transferase</keyword>
<dbReference type="InterPro" id="IPR000182">
    <property type="entry name" value="GNAT_dom"/>
</dbReference>
<dbReference type="PANTHER" id="PTHR43877">
    <property type="entry name" value="AMINOALKYLPHOSPHONATE N-ACETYLTRANSFERASE-RELATED-RELATED"/>
    <property type="match status" value="1"/>
</dbReference>
<name>A0A1G7E904_9RHOB</name>
<evidence type="ECO:0000259" key="3">
    <source>
        <dbReference type="PROSITE" id="PS51186"/>
    </source>
</evidence>
<keyword evidence="2 4" id="KW-0012">Acyltransferase</keyword>
<feature type="domain" description="N-acetyltransferase" evidence="3">
    <location>
        <begin position="4"/>
        <end position="152"/>
    </location>
</feature>
<dbReference type="InterPro" id="IPR050832">
    <property type="entry name" value="Bact_Acetyltransf"/>
</dbReference>
<dbReference type="SUPFAM" id="SSF55729">
    <property type="entry name" value="Acyl-CoA N-acyltransferases (Nat)"/>
    <property type="match status" value="1"/>
</dbReference>
<dbReference type="STRING" id="282683.SAMN04488105_105208"/>
<organism evidence="4 5">
    <name type="scientific">Salipiger thiooxidans</name>
    <dbReference type="NCBI Taxonomy" id="282683"/>
    <lineage>
        <taxon>Bacteria</taxon>
        <taxon>Pseudomonadati</taxon>
        <taxon>Pseudomonadota</taxon>
        <taxon>Alphaproteobacteria</taxon>
        <taxon>Rhodobacterales</taxon>
        <taxon>Roseobacteraceae</taxon>
        <taxon>Salipiger</taxon>
    </lineage>
</organism>
<dbReference type="Proteomes" id="UP000198994">
    <property type="component" value="Unassembled WGS sequence"/>
</dbReference>
<sequence length="152" mass="16406">MTETTIRRATEADVAAIVAMLADDPLGATREQPGPPLPEAYLDAFRRIDADPNQLLAAAERDGAVIGTLQITFLASLSRLGATRGQIEAVRVAAPARGTGLGGTLIDWAVEQCRERGCVMVQLTSDASRNEAHRFYERLGFTASHVGFKRRL</sequence>
<dbReference type="CDD" id="cd04301">
    <property type="entry name" value="NAT_SF"/>
    <property type="match status" value="1"/>
</dbReference>
<dbReference type="AlphaFoldDB" id="A0A1G7E904"/>
<reference evidence="5" key="1">
    <citation type="submission" date="2016-10" db="EMBL/GenBank/DDBJ databases">
        <authorList>
            <person name="Varghese N."/>
            <person name="Submissions S."/>
        </authorList>
    </citation>
    <scope>NUCLEOTIDE SEQUENCE [LARGE SCALE GENOMIC DNA]</scope>
    <source>
        <strain evidence="5">DSM 10146</strain>
    </source>
</reference>
<dbReference type="EMBL" id="FNAV01000005">
    <property type="protein sequence ID" value="SDE60123.1"/>
    <property type="molecule type" value="Genomic_DNA"/>
</dbReference>
<gene>
    <name evidence="4" type="ORF">SAMN04488105_105208</name>
</gene>
<dbReference type="OrthoDB" id="9789603at2"/>
<dbReference type="Pfam" id="PF00583">
    <property type="entry name" value="Acetyltransf_1"/>
    <property type="match status" value="1"/>
</dbReference>
<dbReference type="InterPro" id="IPR016181">
    <property type="entry name" value="Acyl_CoA_acyltransferase"/>
</dbReference>
<dbReference type="PANTHER" id="PTHR43877:SF2">
    <property type="entry name" value="AMINOALKYLPHOSPHONATE N-ACETYLTRANSFERASE-RELATED"/>
    <property type="match status" value="1"/>
</dbReference>
<dbReference type="Gene3D" id="3.40.630.30">
    <property type="match status" value="1"/>
</dbReference>
<dbReference type="RefSeq" id="WP_089958195.1">
    <property type="nucleotide sequence ID" value="NZ_FNAV01000005.1"/>
</dbReference>
<protein>
    <submittedName>
        <fullName evidence="4">L-amino acid N-acyltransferase YncA</fullName>
    </submittedName>
</protein>